<proteinExistence type="predicted"/>
<keyword evidence="2" id="KW-0472">Membrane</keyword>
<keyword evidence="2" id="KW-1133">Transmembrane helix</keyword>
<evidence type="ECO:0000256" key="2">
    <source>
        <dbReference type="SAM" id="Phobius"/>
    </source>
</evidence>
<keyword evidence="1" id="KW-0175">Coiled coil</keyword>
<evidence type="ECO:0000313" key="3">
    <source>
        <dbReference type="EMBL" id="MCA9387210.1"/>
    </source>
</evidence>
<reference evidence="3" key="1">
    <citation type="submission" date="2020-04" db="EMBL/GenBank/DDBJ databases">
        <authorList>
            <person name="Zhang T."/>
        </authorList>
    </citation>
    <scope>NUCLEOTIDE SEQUENCE</scope>
    <source>
        <strain evidence="3">HKST-UBA09</strain>
    </source>
</reference>
<gene>
    <name evidence="3" type="ORF">KC669_04215</name>
</gene>
<evidence type="ECO:0000256" key="1">
    <source>
        <dbReference type="SAM" id="Coils"/>
    </source>
</evidence>
<dbReference type="EMBL" id="JAGQLF010000066">
    <property type="protein sequence ID" value="MCA9387210.1"/>
    <property type="molecule type" value="Genomic_DNA"/>
</dbReference>
<feature type="coiled-coil region" evidence="1">
    <location>
        <begin position="48"/>
        <end position="105"/>
    </location>
</feature>
<protein>
    <submittedName>
        <fullName evidence="3">Uncharacterized protein</fullName>
    </submittedName>
</protein>
<comment type="caution">
    <text evidence="3">The sequence shown here is derived from an EMBL/GenBank/DDBJ whole genome shotgun (WGS) entry which is preliminary data.</text>
</comment>
<sequence length="106" mass="12240">MKNTNSKKKEIFKSVNRRLFIAIIVSVGAFFATQMYITSIIGTSNAAIEEIRINRDEIRLENEILRSQIDEKKSTKSLTELAKRYNLTEQQIQKINTDLNDLAQSF</sequence>
<dbReference type="AlphaFoldDB" id="A0A955LBL9"/>
<evidence type="ECO:0000313" key="4">
    <source>
        <dbReference type="Proteomes" id="UP000714915"/>
    </source>
</evidence>
<feature type="transmembrane region" description="Helical" evidence="2">
    <location>
        <begin position="20"/>
        <end position="37"/>
    </location>
</feature>
<accession>A0A955LBL9</accession>
<organism evidence="3 4">
    <name type="scientific">Candidatus Dojkabacteria bacterium</name>
    <dbReference type="NCBI Taxonomy" id="2099670"/>
    <lineage>
        <taxon>Bacteria</taxon>
        <taxon>Candidatus Dojkabacteria</taxon>
    </lineage>
</organism>
<dbReference type="Proteomes" id="UP000714915">
    <property type="component" value="Unassembled WGS sequence"/>
</dbReference>
<name>A0A955LBL9_9BACT</name>
<reference evidence="3" key="2">
    <citation type="journal article" date="2021" name="Microbiome">
        <title>Successional dynamics and alternative stable states in a saline activated sludge microbial community over 9 years.</title>
        <authorList>
            <person name="Wang Y."/>
            <person name="Ye J."/>
            <person name="Ju F."/>
            <person name="Liu L."/>
            <person name="Boyd J.A."/>
            <person name="Deng Y."/>
            <person name="Parks D.H."/>
            <person name="Jiang X."/>
            <person name="Yin X."/>
            <person name="Woodcroft B.J."/>
            <person name="Tyson G.W."/>
            <person name="Hugenholtz P."/>
            <person name="Polz M.F."/>
            <person name="Zhang T."/>
        </authorList>
    </citation>
    <scope>NUCLEOTIDE SEQUENCE</scope>
    <source>
        <strain evidence="3">HKST-UBA09</strain>
    </source>
</reference>
<keyword evidence="2" id="KW-0812">Transmembrane</keyword>